<dbReference type="KEGG" id="lri:NCTC12151_00595"/>
<sequence length="30" mass="3630">MQGRAFFYIHSYHSFQEKQTVYGKVDELGY</sequence>
<organism evidence="1 2">
    <name type="scientific">Leminorella richardii</name>
    <dbReference type="NCBI Taxonomy" id="158841"/>
    <lineage>
        <taxon>Bacteria</taxon>
        <taxon>Pseudomonadati</taxon>
        <taxon>Pseudomonadota</taxon>
        <taxon>Gammaproteobacteria</taxon>
        <taxon>Enterobacterales</taxon>
        <taxon>Budviciaceae</taxon>
        <taxon>Leminorella</taxon>
    </lineage>
</organism>
<name>A0A2X4USM3_9GAMM</name>
<protein>
    <submittedName>
        <fullName evidence="1">Uncharacterized protein</fullName>
    </submittedName>
</protein>
<dbReference type="Proteomes" id="UP000249005">
    <property type="component" value="Chromosome 1"/>
</dbReference>
<keyword evidence="2" id="KW-1185">Reference proteome</keyword>
<accession>A0A2X4USM3</accession>
<evidence type="ECO:0000313" key="2">
    <source>
        <dbReference type="Proteomes" id="UP000249005"/>
    </source>
</evidence>
<dbReference type="EMBL" id="LS483470">
    <property type="protein sequence ID" value="SQI36030.1"/>
    <property type="molecule type" value="Genomic_DNA"/>
</dbReference>
<gene>
    <name evidence="1" type="ORF">NCTC12151_00595</name>
</gene>
<proteinExistence type="predicted"/>
<evidence type="ECO:0000313" key="1">
    <source>
        <dbReference type="EMBL" id="SQI36030.1"/>
    </source>
</evidence>
<reference evidence="1 2" key="1">
    <citation type="submission" date="2018-06" db="EMBL/GenBank/DDBJ databases">
        <authorList>
            <consortium name="Pathogen Informatics"/>
            <person name="Doyle S."/>
        </authorList>
    </citation>
    <scope>NUCLEOTIDE SEQUENCE [LARGE SCALE GENOMIC DNA]</scope>
    <source>
        <strain evidence="1 2">NCTC12151</strain>
    </source>
</reference>
<dbReference type="AlphaFoldDB" id="A0A2X4USM3"/>